<feature type="transmembrane region" description="Helical" evidence="1">
    <location>
        <begin position="76"/>
        <end position="96"/>
    </location>
</feature>
<name>A0A511DFN8_9PSEU</name>
<keyword evidence="1" id="KW-1133">Transmembrane helix</keyword>
<proteinExistence type="predicted"/>
<organism evidence="2 3">
    <name type="scientific">Pseudonocardia sulfidoxydans NBRC 16205</name>
    <dbReference type="NCBI Taxonomy" id="1223511"/>
    <lineage>
        <taxon>Bacteria</taxon>
        <taxon>Bacillati</taxon>
        <taxon>Actinomycetota</taxon>
        <taxon>Actinomycetes</taxon>
        <taxon>Pseudonocardiales</taxon>
        <taxon>Pseudonocardiaceae</taxon>
        <taxon>Pseudonocardia</taxon>
    </lineage>
</organism>
<dbReference type="Proteomes" id="UP000321685">
    <property type="component" value="Unassembled WGS sequence"/>
</dbReference>
<keyword evidence="1" id="KW-0472">Membrane</keyword>
<evidence type="ECO:0000313" key="2">
    <source>
        <dbReference type="EMBL" id="GEL23606.1"/>
    </source>
</evidence>
<reference evidence="2 3" key="1">
    <citation type="submission" date="2019-07" db="EMBL/GenBank/DDBJ databases">
        <title>Whole genome shotgun sequence of Pseudonocardia sulfidoxydans NBRC 16205.</title>
        <authorList>
            <person name="Hosoyama A."/>
            <person name="Uohara A."/>
            <person name="Ohji S."/>
            <person name="Ichikawa N."/>
        </authorList>
    </citation>
    <scope>NUCLEOTIDE SEQUENCE [LARGE SCALE GENOMIC DNA]</scope>
    <source>
        <strain evidence="2 3">NBRC 16205</strain>
    </source>
</reference>
<dbReference type="AlphaFoldDB" id="A0A511DFN8"/>
<accession>A0A511DFN8</accession>
<evidence type="ECO:0000256" key="1">
    <source>
        <dbReference type="SAM" id="Phobius"/>
    </source>
</evidence>
<keyword evidence="1" id="KW-0812">Transmembrane</keyword>
<dbReference type="OrthoDB" id="5192539at2"/>
<comment type="caution">
    <text evidence="2">The sequence shown here is derived from an EMBL/GenBank/DDBJ whole genome shotgun (WGS) entry which is preliminary data.</text>
</comment>
<protein>
    <recommendedName>
        <fullName evidence="4">YGGT family protein</fullName>
    </recommendedName>
</protein>
<keyword evidence="3" id="KW-1185">Reference proteome</keyword>
<dbReference type="RefSeq" id="WP_147107007.1">
    <property type="nucleotide sequence ID" value="NZ_BJVJ01000021.1"/>
</dbReference>
<sequence>MVVGTSARRGAGMVATVLRIVGMVIVAFLVLHIVLTLLDANPANGLTQFVADVAGRLTLGLDDLFLPAEPKLRVTLNYGVAAAIWWLITAVVVRLVRRVS</sequence>
<evidence type="ECO:0008006" key="4">
    <source>
        <dbReference type="Google" id="ProtNLM"/>
    </source>
</evidence>
<dbReference type="EMBL" id="BJVJ01000021">
    <property type="protein sequence ID" value="GEL23606.1"/>
    <property type="molecule type" value="Genomic_DNA"/>
</dbReference>
<evidence type="ECO:0000313" key="3">
    <source>
        <dbReference type="Proteomes" id="UP000321685"/>
    </source>
</evidence>
<feature type="transmembrane region" description="Helical" evidence="1">
    <location>
        <begin position="12"/>
        <end position="35"/>
    </location>
</feature>
<gene>
    <name evidence="2" type="ORF">PSU4_25600</name>
</gene>